<comment type="caution">
    <text evidence="15">The sequence shown here is derived from an EMBL/GenBank/DDBJ whole genome shotgun (WGS) entry which is preliminary data.</text>
</comment>
<dbReference type="Proteomes" id="UP000094527">
    <property type="component" value="Unassembled WGS sequence"/>
</dbReference>
<evidence type="ECO:0000256" key="3">
    <source>
        <dbReference type="ARBA" id="ARBA00005421"/>
    </source>
</evidence>
<evidence type="ECO:0000256" key="6">
    <source>
        <dbReference type="ARBA" id="ARBA00023128"/>
    </source>
</evidence>
<feature type="region of interest" description="Disordered" evidence="14">
    <location>
        <begin position="287"/>
        <end position="340"/>
    </location>
</feature>
<comment type="function">
    <text evidence="13">Acts as a negative regulator of G1 to S cell cycle phase progression by inhibiting cyclin-dependent kinases. Inhibitory effects are additive with GADD45 proteins but also occur in the absence of GADD45 proteins. Acts as a repressor of the orphan nuclear receptor NR4A1 by inhibiting AB domain-mediated transcriptional activity. May be involved in the hormone-mediated regulation of NR4A1 transcriptional activity. May play a role in mitochondrial protein synthesis.</text>
</comment>
<evidence type="ECO:0000256" key="11">
    <source>
        <dbReference type="ARBA" id="ARBA00035184"/>
    </source>
</evidence>
<evidence type="ECO:0000256" key="14">
    <source>
        <dbReference type="SAM" id="MobiDB-lite"/>
    </source>
</evidence>
<keyword evidence="8" id="KW-0687">Ribonucleoprotein</keyword>
<dbReference type="OrthoDB" id="6247992at2759"/>
<keyword evidence="5" id="KW-0175">Coiled coil</keyword>
<dbReference type="EMBL" id="LJIJ01000174">
    <property type="protein sequence ID" value="ODN01052.1"/>
    <property type="molecule type" value="Genomic_DNA"/>
</dbReference>
<gene>
    <name evidence="15" type="ORF">Ocin01_05635</name>
</gene>
<evidence type="ECO:0000256" key="10">
    <source>
        <dbReference type="ARBA" id="ARBA00030700"/>
    </source>
</evidence>
<keyword evidence="4" id="KW-0689">Ribosomal protein</keyword>
<dbReference type="InterPro" id="IPR018472">
    <property type="entry name" value="Ribosomal_mL64"/>
</dbReference>
<comment type="subcellular location">
    <subcellularLocation>
        <location evidence="2">Mitochondrion</location>
    </subcellularLocation>
    <subcellularLocation>
        <location evidence="1">Nucleus</location>
    </subcellularLocation>
</comment>
<evidence type="ECO:0000256" key="12">
    <source>
        <dbReference type="ARBA" id="ARBA00035485"/>
    </source>
</evidence>
<evidence type="ECO:0000256" key="13">
    <source>
        <dbReference type="ARBA" id="ARBA00060144"/>
    </source>
</evidence>
<reference evidence="15 16" key="1">
    <citation type="journal article" date="2016" name="Genome Biol. Evol.">
        <title>Gene Family Evolution Reflects Adaptation to Soil Environmental Stressors in the Genome of the Collembolan Orchesella cincta.</title>
        <authorList>
            <person name="Faddeeva-Vakhrusheva A."/>
            <person name="Derks M.F."/>
            <person name="Anvar S.Y."/>
            <person name="Agamennone V."/>
            <person name="Suring W."/>
            <person name="Smit S."/>
            <person name="van Straalen N.M."/>
            <person name="Roelofs D."/>
        </authorList>
    </citation>
    <scope>NUCLEOTIDE SEQUENCE [LARGE SCALE GENOMIC DNA]</scope>
    <source>
        <tissue evidence="15">Mixed pool</tissue>
    </source>
</reference>
<name>A0A1D2N747_ORCCI</name>
<dbReference type="AlphaFoldDB" id="A0A1D2N747"/>
<evidence type="ECO:0000256" key="8">
    <source>
        <dbReference type="ARBA" id="ARBA00023274"/>
    </source>
</evidence>
<protein>
    <recommendedName>
        <fullName evidence="11">Large ribosomal subunit protein mL64</fullName>
    </recommendedName>
    <alternativeName>
        <fullName evidence="10">39S ribosomal protein L59, mitochondrial</fullName>
    </alternativeName>
    <alternativeName>
        <fullName evidence="12">Growth arrest and DNA damage-inducible proteins-interacting protein 1</fullName>
    </alternativeName>
</protein>
<sequence>MSRALERLTFLSGADYSSFWTRRSYSAFRRVGPLNSKTGNCSQGSLNTLQDVRMCITSQGHHPLAVHHKSKLINVLSNQNQRSMSILTDLLRRKKRDNDDDDDETIPEAKTLTLIEESPAALTEEEIEAKRNISRLSIYHQRLVNGQHPYPEPMSWVHHTVRYKQKMFGQYGESSGVNPGILWPTHEELQNKKEFEEISNPYTIQEMVEIKLAQRKAEKEAVERRIKFVEERMKLVDQFKEDLRKRLEAKEKESNEAKARKERLVEEVRRHFGYTVDSRDERFQEMLAKKEKEDKKKQKEARKLEKEKRALEKLQGKSTPEKSSKKSEESTVDKEIDKDD</sequence>
<evidence type="ECO:0000313" key="16">
    <source>
        <dbReference type="Proteomes" id="UP000094527"/>
    </source>
</evidence>
<dbReference type="GO" id="GO:1990904">
    <property type="term" value="C:ribonucleoprotein complex"/>
    <property type="evidence" value="ECO:0007669"/>
    <property type="project" value="UniProtKB-KW"/>
</dbReference>
<dbReference type="GO" id="GO:0005634">
    <property type="term" value="C:nucleus"/>
    <property type="evidence" value="ECO:0007669"/>
    <property type="project" value="UniProtKB-SubCell"/>
</dbReference>
<accession>A0A1D2N747</accession>
<dbReference type="PANTHER" id="PTHR31761">
    <property type="entry name" value="GROWTH ARREST AND DNA DAMAGE-INDUCIBLE PROTEINS-INTERACTING PROTEIN 1 GADD45GIP1"/>
    <property type="match status" value="1"/>
</dbReference>
<evidence type="ECO:0000256" key="1">
    <source>
        <dbReference type="ARBA" id="ARBA00004123"/>
    </source>
</evidence>
<dbReference type="OMA" id="YDRVEAN"/>
<dbReference type="STRING" id="48709.A0A1D2N747"/>
<organism evidence="15 16">
    <name type="scientific">Orchesella cincta</name>
    <name type="common">Springtail</name>
    <name type="synonym">Podura cincta</name>
    <dbReference type="NCBI Taxonomy" id="48709"/>
    <lineage>
        <taxon>Eukaryota</taxon>
        <taxon>Metazoa</taxon>
        <taxon>Ecdysozoa</taxon>
        <taxon>Arthropoda</taxon>
        <taxon>Hexapoda</taxon>
        <taxon>Collembola</taxon>
        <taxon>Entomobryomorpha</taxon>
        <taxon>Entomobryoidea</taxon>
        <taxon>Orchesellidae</taxon>
        <taxon>Orchesellinae</taxon>
        <taxon>Orchesella</taxon>
    </lineage>
</organism>
<evidence type="ECO:0000256" key="9">
    <source>
        <dbReference type="ARBA" id="ARBA00023306"/>
    </source>
</evidence>
<evidence type="ECO:0000256" key="7">
    <source>
        <dbReference type="ARBA" id="ARBA00023242"/>
    </source>
</evidence>
<dbReference type="GO" id="GO:0005840">
    <property type="term" value="C:ribosome"/>
    <property type="evidence" value="ECO:0007669"/>
    <property type="project" value="UniProtKB-KW"/>
</dbReference>
<keyword evidence="16" id="KW-1185">Reference proteome</keyword>
<evidence type="ECO:0000256" key="2">
    <source>
        <dbReference type="ARBA" id="ARBA00004173"/>
    </source>
</evidence>
<keyword evidence="7" id="KW-0539">Nucleus</keyword>
<proteinExistence type="inferred from homology"/>
<evidence type="ECO:0000256" key="4">
    <source>
        <dbReference type="ARBA" id="ARBA00022980"/>
    </source>
</evidence>
<evidence type="ECO:0000256" key="5">
    <source>
        <dbReference type="ARBA" id="ARBA00023054"/>
    </source>
</evidence>
<dbReference type="Gene3D" id="6.10.280.120">
    <property type="entry name" value="Growth arrest and DNA-damage-inducible proteins-interacting protein 1"/>
    <property type="match status" value="1"/>
</dbReference>
<dbReference type="PANTHER" id="PTHR31761:SF1">
    <property type="entry name" value="LARGE RIBOSOMAL SUBUNIT PROTEIN ML64"/>
    <property type="match status" value="1"/>
</dbReference>
<dbReference type="InterPro" id="IPR043035">
    <property type="entry name" value="Ribosomal_mL64_sf"/>
</dbReference>
<evidence type="ECO:0000313" key="15">
    <source>
        <dbReference type="EMBL" id="ODN01052.1"/>
    </source>
</evidence>
<comment type="similarity">
    <text evidence="3">Belongs to the mitochondrion-specific ribosomal protein mL64 family.</text>
</comment>
<keyword evidence="9" id="KW-0131">Cell cycle</keyword>
<keyword evidence="6" id="KW-0496">Mitochondrion</keyword>
<dbReference type="Pfam" id="PF10147">
    <property type="entry name" value="CR6_interact"/>
    <property type="match status" value="1"/>
</dbReference>
<dbReference type="GO" id="GO:0005739">
    <property type="term" value="C:mitochondrion"/>
    <property type="evidence" value="ECO:0007669"/>
    <property type="project" value="UniProtKB-SubCell"/>
</dbReference>